<dbReference type="HAMAP" id="MF_00074">
    <property type="entry name" value="16SrRNA_methyltr_G"/>
    <property type="match status" value="1"/>
</dbReference>
<dbReference type="GO" id="GO:0070043">
    <property type="term" value="F:rRNA (guanine-N7-)-methyltransferase activity"/>
    <property type="evidence" value="ECO:0007669"/>
    <property type="project" value="UniProtKB-UniRule"/>
</dbReference>
<name>A0A174S8Q0_9FIRM</name>
<evidence type="ECO:0000256" key="2">
    <source>
        <dbReference type="ARBA" id="ARBA00022552"/>
    </source>
</evidence>
<evidence type="ECO:0000256" key="3">
    <source>
        <dbReference type="ARBA" id="ARBA00022603"/>
    </source>
</evidence>
<dbReference type="SUPFAM" id="SSF53335">
    <property type="entry name" value="S-adenosyl-L-methionine-dependent methyltransferases"/>
    <property type="match status" value="1"/>
</dbReference>
<keyword evidence="5 6" id="KW-0949">S-adenosyl-L-methionine</keyword>
<comment type="caution">
    <text evidence="6">Lacks conserved residue(s) required for the propagation of feature annotation.</text>
</comment>
<keyword evidence="2 6" id="KW-0698">rRNA processing</keyword>
<dbReference type="EMBL" id="CZBE01000017">
    <property type="protein sequence ID" value="CUP94082.1"/>
    <property type="molecule type" value="Genomic_DNA"/>
</dbReference>
<dbReference type="AlphaFoldDB" id="A0A174S8Q0"/>
<comment type="subcellular location">
    <subcellularLocation>
        <location evidence="6">Cytoplasm</location>
    </subcellularLocation>
</comment>
<gene>
    <name evidence="6 7" type="primary">rsmG</name>
    <name evidence="8" type="ORF">DXC40_16175</name>
    <name evidence="7" type="ORF">ERS852551_02485</name>
</gene>
<dbReference type="InterPro" id="IPR003682">
    <property type="entry name" value="rRNA_ssu_MeTfrase_G"/>
</dbReference>
<accession>A0A174S8Q0</accession>
<evidence type="ECO:0000256" key="4">
    <source>
        <dbReference type="ARBA" id="ARBA00022679"/>
    </source>
</evidence>
<sequence>MIERDMLKEYAAGFGVTLDTAQLDAFDRYAALLVEWNVKMNLTAITEPQEIVIKHFVDSLSLLSLCPIPQGARLVDVGTGAGFPSVPLKIARPDLHLTLLDSLNKRITFLQELSQSLGQDNECIHARAEEAGRSPVYREKYDMAVSRAVARLYELSEYCLPFVRVEGIFAAYKGNDCDKECAEAGRAVHLLGGELKAVKRLGLPDGSGRAIVLIKKRSQTSTKYPRPHAKIAKNPLV</sequence>
<feature type="binding site" evidence="6">
    <location>
        <begin position="128"/>
        <end position="129"/>
    </location>
    <ligand>
        <name>S-adenosyl-L-methionine</name>
        <dbReference type="ChEBI" id="CHEBI:59789"/>
    </ligand>
</feature>
<reference evidence="7 9" key="1">
    <citation type="submission" date="2015-09" db="EMBL/GenBank/DDBJ databases">
        <authorList>
            <consortium name="Pathogen Informatics"/>
        </authorList>
    </citation>
    <scope>NUCLEOTIDE SEQUENCE [LARGE SCALE GENOMIC DNA]</scope>
    <source>
        <strain evidence="7 9">2789STDY5834939</strain>
    </source>
</reference>
<dbReference type="Proteomes" id="UP000095765">
    <property type="component" value="Unassembled WGS sequence"/>
</dbReference>
<keyword evidence="3 6" id="KW-0489">Methyltransferase</keyword>
<evidence type="ECO:0000256" key="6">
    <source>
        <dbReference type="HAMAP-Rule" id="MF_00074"/>
    </source>
</evidence>
<feature type="binding site" evidence="6">
    <location>
        <position position="83"/>
    </location>
    <ligand>
        <name>S-adenosyl-L-methionine</name>
        <dbReference type="ChEBI" id="CHEBI:59789"/>
    </ligand>
</feature>
<comment type="similarity">
    <text evidence="6">Belongs to the methyltransferase superfamily. RNA methyltransferase RsmG family.</text>
</comment>
<organism evidence="7 9">
    <name type="scientific">Anaerotruncus colihominis</name>
    <dbReference type="NCBI Taxonomy" id="169435"/>
    <lineage>
        <taxon>Bacteria</taxon>
        <taxon>Bacillati</taxon>
        <taxon>Bacillota</taxon>
        <taxon>Clostridia</taxon>
        <taxon>Eubacteriales</taxon>
        <taxon>Oscillospiraceae</taxon>
        <taxon>Anaerotruncus</taxon>
    </lineage>
</organism>
<dbReference type="GO" id="GO:0005829">
    <property type="term" value="C:cytosol"/>
    <property type="evidence" value="ECO:0007669"/>
    <property type="project" value="TreeGrafter"/>
</dbReference>
<dbReference type="InterPro" id="IPR029063">
    <property type="entry name" value="SAM-dependent_MTases_sf"/>
</dbReference>
<dbReference type="PANTHER" id="PTHR31760:SF0">
    <property type="entry name" value="S-ADENOSYL-L-METHIONINE-DEPENDENT METHYLTRANSFERASES SUPERFAMILY PROTEIN"/>
    <property type="match status" value="1"/>
</dbReference>
<reference evidence="8 10" key="2">
    <citation type="submission" date="2018-08" db="EMBL/GenBank/DDBJ databases">
        <title>A genome reference for cultivated species of the human gut microbiota.</title>
        <authorList>
            <person name="Zou Y."/>
            <person name="Xue W."/>
            <person name="Luo G."/>
        </authorList>
    </citation>
    <scope>NUCLEOTIDE SEQUENCE [LARGE SCALE GENOMIC DNA]</scope>
    <source>
        <strain evidence="8 10">TF05-12AC</strain>
    </source>
</reference>
<dbReference type="RefSeq" id="WP_055245519.1">
    <property type="nucleotide sequence ID" value="NZ_CABIWA010000021.1"/>
</dbReference>
<dbReference type="Proteomes" id="UP000260828">
    <property type="component" value="Unassembled WGS sequence"/>
</dbReference>
<comment type="function">
    <text evidence="6">Specifically methylates the N7 position of a guanine in 16S rRNA.</text>
</comment>
<dbReference type="PIRSF" id="PIRSF003078">
    <property type="entry name" value="GidB"/>
    <property type="match status" value="1"/>
</dbReference>
<feature type="binding site" evidence="6">
    <location>
        <position position="147"/>
    </location>
    <ligand>
        <name>S-adenosyl-L-methionine</name>
        <dbReference type="ChEBI" id="CHEBI:59789"/>
    </ligand>
</feature>
<feature type="binding site" evidence="6">
    <location>
        <position position="78"/>
    </location>
    <ligand>
        <name>S-adenosyl-L-methionine</name>
        <dbReference type="ChEBI" id="CHEBI:59789"/>
    </ligand>
</feature>
<dbReference type="NCBIfam" id="TIGR00138">
    <property type="entry name" value="rsmG_gidB"/>
    <property type="match status" value="1"/>
</dbReference>
<evidence type="ECO:0000313" key="8">
    <source>
        <dbReference type="EMBL" id="RGE65787.1"/>
    </source>
</evidence>
<keyword evidence="4 6" id="KW-0808">Transferase</keyword>
<dbReference type="FunFam" id="3.40.50.150:FF:000041">
    <property type="entry name" value="Ribosomal RNA small subunit methyltransferase G"/>
    <property type="match status" value="1"/>
</dbReference>
<evidence type="ECO:0000313" key="9">
    <source>
        <dbReference type="Proteomes" id="UP000095765"/>
    </source>
</evidence>
<proteinExistence type="inferred from homology"/>
<dbReference type="EMBL" id="QVME01000011">
    <property type="protein sequence ID" value="RGE65787.1"/>
    <property type="molecule type" value="Genomic_DNA"/>
</dbReference>
<dbReference type="EC" id="2.1.1.-" evidence="6"/>
<keyword evidence="1 6" id="KW-0963">Cytoplasm</keyword>
<evidence type="ECO:0000313" key="7">
    <source>
        <dbReference type="EMBL" id="CUP94082.1"/>
    </source>
</evidence>
<evidence type="ECO:0000256" key="5">
    <source>
        <dbReference type="ARBA" id="ARBA00022691"/>
    </source>
</evidence>
<dbReference type="OrthoDB" id="9808773at2"/>
<dbReference type="Gene3D" id="3.40.50.150">
    <property type="entry name" value="Vaccinia Virus protein VP39"/>
    <property type="match status" value="1"/>
</dbReference>
<dbReference type="PANTHER" id="PTHR31760">
    <property type="entry name" value="S-ADENOSYL-L-METHIONINE-DEPENDENT METHYLTRANSFERASES SUPERFAMILY PROTEIN"/>
    <property type="match status" value="1"/>
</dbReference>
<protein>
    <recommendedName>
        <fullName evidence="6">Ribosomal RNA small subunit methyltransferase G</fullName>
        <ecNumber evidence="6">2.1.1.-</ecNumber>
    </recommendedName>
    <alternativeName>
        <fullName evidence="6">16S rRNA 7-methylguanosine methyltransferase</fullName>
        <shortName evidence="6">16S rRNA m7G methyltransferase</shortName>
    </alternativeName>
</protein>
<evidence type="ECO:0000256" key="1">
    <source>
        <dbReference type="ARBA" id="ARBA00022490"/>
    </source>
</evidence>
<dbReference type="Pfam" id="PF02527">
    <property type="entry name" value="GidB"/>
    <property type="match status" value="1"/>
</dbReference>
<evidence type="ECO:0000313" key="10">
    <source>
        <dbReference type="Proteomes" id="UP000260828"/>
    </source>
</evidence>